<dbReference type="PANTHER" id="PTHR11103:SF18">
    <property type="entry name" value="SLR1189 PROTEIN"/>
    <property type="match status" value="1"/>
</dbReference>
<evidence type="ECO:0000256" key="1">
    <source>
        <dbReference type="ARBA" id="ARBA00022603"/>
    </source>
</evidence>
<evidence type="ECO:0000259" key="4">
    <source>
        <dbReference type="PROSITE" id="PS50970"/>
    </source>
</evidence>
<protein>
    <submittedName>
        <fullName evidence="5">Homocysteine S-methyltransferase family protein</fullName>
    </submittedName>
</protein>
<feature type="binding site" evidence="3">
    <location>
        <position position="219"/>
    </location>
    <ligand>
        <name>Zn(2+)</name>
        <dbReference type="ChEBI" id="CHEBI:29105"/>
    </ligand>
</feature>
<sequence length="305" mass="32727">MTLPQLSADLFLTDGGIETTLVFDDGVDLPDFAAFPLLDDPDGRSLLTRYFDRYAGIAERDGVGIVLETVTWRANPDWGARSGYDLERLAAVDRAAVDLLLDVRRRFAATVVISGCVGPRHDGYHPETVMSREEARAYHAHQISAFADTNADLVSALTMTNVPEATGITDAAREAEVPVVISFTLETDGRLPTGVPLGAAIEAVDRDTGGYPAYYMVNCVHPTHIAPALDPAAPWIGRVRGIRANASKLSHAELDEAEVLDRGDPGELAADCRSLNSRFPQLTVLGGCCGTDHRHIEAISAAFSG</sequence>
<dbReference type="Proteomes" id="UP001285521">
    <property type="component" value="Unassembled WGS sequence"/>
</dbReference>
<evidence type="ECO:0000313" key="5">
    <source>
        <dbReference type="EMBL" id="MDX8031760.1"/>
    </source>
</evidence>
<evidence type="ECO:0000313" key="6">
    <source>
        <dbReference type="Proteomes" id="UP001285521"/>
    </source>
</evidence>
<evidence type="ECO:0000256" key="2">
    <source>
        <dbReference type="ARBA" id="ARBA00022679"/>
    </source>
</evidence>
<dbReference type="InterPro" id="IPR003726">
    <property type="entry name" value="HCY_dom"/>
</dbReference>
<reference evidence="5 6" key="2">
    <citation type="submission" date="2023-11" db="EMBL/GenBank/DDBJ databases">
        <authorList>
            <person name="Lara A.C."/>
            <person name="Chronakova A."/>
        </authorList>
    </citation>
    <scope>NUCLEOTIDE SEQUENCE [LARGE SCALE GENOMIC DNA]</scope>
    <source>
        <strain evidence="5 6">BCCO 10_0856</strain>
    </source>
</reference>
<comment type="cofactor">
    <cofactor evidence="3">
        <name>Zn(2+)</name>
        <dbReference type="ChEBI" id="CHEBI:29105"/>
    </cofactor>
</comment>
<reference evidence="5 6" key="1">
    <citation type="submission" date="2023-11" db="EMBL/GenBank/DDBJ databases">
        <title>Lentzea sokolovensis, sp. nov., Lentzea kristufkii, sp. nov., and Lentzea miocenensis, sp. nov., rare actinobacteria from Sokolov Coal Basin, Miocene lacustrine sediment, Czech Republic.</title>
        <authorList>
            <person name="Lara A."/>
            <person name="Kotroba L."/>
            <person name="Nouioui I."/>
            <person name="Neumann-Schaal M."/>
            <person name="Mast Y."/>
            <person name="Chronakova A."/>
        </authorList>
    </citation>
    <scope>NUCLEOTIDE SEQUENCE [LARGE SCALE GENOMIC DNA]</scope>
    <source>
        <strain evidence="5 6">BCCO 10_0856</strain>
    </source>
</reference>
<keyword evidence="1 3" id="KW-0489">Methyltransferase</keyword>
<comment type="caution">
    <text evidence="5">The sequence shown here is derived from an EMBL/GenBank/DDBJ whole genome shotgun (WGS) entry which is preliminary data.</text>
</comment>
<proteinExistence type="predicted"/>
<dbReference type="Gene3D" id="3.20.20.330">
    <property type="entry name" value="Homocysteine-binding-like domain"/>
    <property type="match status" value="1"/>
</dbReference>
<feature type="domain" description="Hcy-binding" evidence="4">
    <location>
        <begin position="1"/>
        <end position="303"/>
    </location>
</feature>
<evidence type="ECO:0000256" key="3">
    <source>
        <dbReference type="PROSITE-ProRule" id="PRU00333"/>
    </source>
</evidence>
<keyword evidence="6" id="KW-1185">Reference proteome</keyword>
<dbReference type="SUPFAM" id="SSF82282">
    <property type="entry name" value="Homocysteine S-methyltransferase"/>
    <property type="match status" value="1"/>
</dbReference>
<dbReference type="Pfam" id="PF02574">
    <property type="entry name" value="S-methyl_trans"/>
    <property type="match status" value="1"/>
</dbReference>
<feature type="binding site" evidence="3">
    <location>
        <position position="288"/>
    </location>
    <ligand>
        <name>Zn(2+)</name>
        <dbReference type="ChEBI" id="CHEBI:29105"/>
    </ligand>
</feature>
<keyword evidence="3" id="KW-0479">Metal-binding</keyword>
<keyword evidence="2 3" id="KW-0808">Transferase</keyword>
<keyword evidence="3" id="KW-0862">Zinc</keyword>
<accession>A0ABU4T0S3</accession>
<gene>
    <name evidence="5" type="ORF">SK803_16165</name>
</gene>
<dbReference type="PANTHER" id="PTHR11103">
    <property type="entry name" value="SLR1189 PROTEIN"/>
    <property type="match status" value="1"/>
</dbReference>
<organism evidence="5 6">
    <name type="scientific">Lentzea miocenica</name>
    <dbReference type="NCBI Taxonomy" id="3095431"/>
    <lineage>
        <taxon>Bacteria</taxon>
        <taxon>Bacillati</taxon>
        <taxon>Actinomycetota</taxon>
        <taxon>Actinomycetes</taxon>
        <taxon>Pseudonocardiales</taxon>
        <taxon>Pseudonocardiaceae</taxon>
        <taxon>Lentzea</taxon>
    </lineage>
</organism>
<name>A0ABU4T0S3_9PSEU</name>
<feature type="binding site" evidence="3">
    <location>
        <position position="289"/>
    </location>
    <ligand>
        <name>Zn(2+)</name>
        <dbReference type="ChEBI" id="CHEBI:29105"/>
    </ligand>
</feature>
<dbReference type="EMBL" id="JAXAVW010000012">
    <property type="protein sequence ID" value="MDX8031760.1"/>
    <property type="molecule type" value="Genomic_DNA"/>
</dbReference>
<dbReference type="InterPro" id="IPR036589">
    <property type="entry name" value="HCY_dom_sf"/>
</dbReference>
<dbReference type="RefSeq" id="WP_319966815.1">
    <property type="nucleotide sequence ID" value="NZ_JAXAVW010000012.1"/>
</dbReference>
<dbReference type="PROSITE" id="PS50970">
    <property type="entry name" value="HCY"/>
    <property type="match status" value="1"/>
</dbReference>